<name>A0A841B4J1_9PSEU</name>
<feature type="region of interest" description="Disordered" evidence="3">
    <location>
        <begin position="364"/>
        <end position="386"/>
    </location>
</feature>
<accession>A0A841B4J1</accession>
<evidence type="ECO:0000313" key="7">
    <source>
        <dbReference type="Proteomes" id="UP000580861"/>
    </source>
</evidence>
<evidence type="ECO:0000256" key="3">
    <source>
        <dbReference type="SAM" id="MobiDB-lite"/>
    </source>
</evidence>
<feature type="region of interest" description="Disordered" evidence="3">
    <location>
        <begin position="271"/>
        <end position="302"/>
    </location>
</feature>
<evidence type="ECO:0000256" key="1">
    <source>
        <dbReference type="ARBA" id="ARBA00006068"/>
    </source>
</evidence>
<gene>
    <name evidence="6" type="ORF">HDA45_003752</name>
</gene>
<keyword evidence="2" id="KW-0175">Coiled coil</keyword>
<evidence type="ECO:0000256" key="4">
    <source>
        <dbReference type="SAM" id="Phobius"/>
    </source>
</evidence>
<dbReference type="NCBIfam" id="TIGR00350">
    <property type="entry name" value="lytR_cpsA_psr"/>
    <property type="match status" value="1"/>
</dbReference>
<evidence type="ECO:0000259" key="5">
    <source>
        <dbReference type="Pfam" id="PF03816"/>
    </source>
</evidence>
<keyword evidence="4" id="KW-0812">Transmembrane</keyword>
<dbReference type="InterPro" id="IPR050922">
    <property type="entry name" value="LytR/CpsA/Psr_CW_biosynth"/>
</dbReference>
<feature type="compositionally biased region" description="Basic and acidic residues" evidence="3">
    <location>
        <begin position="14"/>
        <end position="33"/>
    </location>
</feature>
<feature type="compositionally biased region" description="Basic and acidic residues" evidence="3">
    <location>
        <begin position="44"/>
        <end position="53"/>
    </location>
</feature>
<comment type="similarity">
    <text evidence="1">Belongs to the LytR/CpsA/Psr (LCP) family.</text>
</comment>
<sequence>MPDEHHNPGTGRHSHTDRSAGERGRGGRRRSMETHGGISVSDVVARHTGERPTFDPAAEAPAPRRLRQDEPTPEPPRPRPHAARTEAPAPRRPRPAAPVETPQPAPRAVDPAAPQAQTPPRNPQPAQTPRPPRARQPRRATQAAPGPEAPTQRRPPVVNPGAQQQPAVPAPPRRPRRPAQRPAQQAPVPPPSPGVPPRSEMDRLTMTDELEAIDDATITKRKIDHTLARFSAAHDELEAEEAKKRERRERLASRPAALLEQTRTALQRVVTTTDAEPAESVEQSSPQTRLQEKKERKTRQAAKAGRITAAVVAALVFLSIGTAWGAQTWFDAKFNNVASLDEDSADIQDAAGQTGDENFLMVGSDSRDGAAAEDGVGDAESNPGARSDTVMIAHVPADRQRVVMVSFPRDLEINRPECKRWDPATSSYSEESSPAKKITKLNTAYAVGGPQCVTKVIQQITGMKMNHFVGIDFNGFKSMVDAVQGVTVYNEKPVDDTTLGMVIPQAGEVRISGDQALNYVRARHVKGDPTSDYGRIKRQQAFLGALLKTVMSKDVILDTGKLSGFIDAFAKATFGENLGIKQMMTLAKSMRGMESDKVKFLTVPTTEEANNRGNEVLLQGKSKAVFDALINNTPLEEKAPVPPAGDTGGAPTSSAKSGGPKKSSSSG</sequence>
<proteinExistence type="inferred from homology"/>
<keyword evidence="4" id="KW-0472">Membrane</keyword>
<feature type="compositionally biased region" description="Pro residues" evidence="3">
    <location>
        <begin position="120"/>
        <end position="131"/>
    </location>
</feature>
<evidence type="ECO:0000256" key="2">
    <source>
        <dbReference type="SAM" id="Coils"/>
    </source>
</evidence>
<protein>
    <submittedName>
        <fullName evidence="6">LCP family protein required for cell wall assembly</fullName>
    </submittedName>
</protein>
<feature type="compositionally biased region" description="Low complexity" evidence="3">
    <location>
        <begin position="653"/>
        <end position="667"/>
    </location>
</feature>
<dbReference type="PRINTS" id="PR01217">
    <property type="entry name" value="PRICHEXTENSN"/>
</dbReference>
<dbReference type="Proteomes" id="UP000580861">
    <property type="component" value="Unassembled WGS sequence"/>
</dbReference>
<dbReference type="InterPro" id="IPR004474">
    <property type="entry name" value="LytR_CpsA_psr"/>
</dbReference>
<feature type="region of interest" description="Disordered" evidence="3">
    <location>
        <begin position="1"/>
        <end position="212"/>
    </location>
</feature>
<feature type="compositionally biased region" description="Low complexity" evidence="3">
    <location>
        <begin position="155"/>
        <end position="167"/>
    </location>
</feature>
<feature type="transmembrane region" description="Helical" evidence="4">
    <location>
        <begin position="304"/>
        <end position="326"/>
    </location>
</feature>
<dbReference type="EMBL" id="JACHMX010000001">
    <property type="protein sequence ID" value="MBB5853665.1"/>
    <property type="molecule type" value="Genomic_DNA"/>
</dbReference>
<keyword evidence="4" id="KW-1133">Transmembrane helix</keyword>
<dbReference type="PANTHER" id="PTHR33392">
    <property type="entry name" value="POLYISOPRENYL-TEICHOIC ACID--PEPTIDOGLYCAN TEICHOIC ACID TRANSFERASE TAGU"/>
    <property type="match status" value="1"/>
</dbReference>
<dbReference type="Gene3D" id="3.40.630.190">
    <property type="entry name" value="LCP protein"/>
    <property type="match status" value="1"/>
</dbReference>
<dbReference type="Pfam" id="PF03816">
    <property type="entry name" value="LytR_cpsA_psr"/>
    <property type="match status" value="1"/>
</dbReference>
<feature type="domain" description="Cell envelope-related transcriptional attenuator" evidence="5">
    <location>
        <begin position="386"/>
        <end position="550"/>
    </location>
</feature>
<organism evidence="6 7">
    <name type="scientific">Amycolatopsis umgeniensis</name>
    <dbReference type="NCBI Taxonomy" id="336628"/>
    <lineage>
        <taxon>Bacteria</taxon>
        <taxon>Bacillati</taxon>
        <taxon>Actinomycetota</taxon>
        <taxon>Actinomycetes</taxon>
        <taxon>Pseudonocardiales</taxon>
        <taxon>Pseudonocardiaceae</taxon>
        <taxon>Amycolatopsis</taxon>
    </lineage>
</organism>
<feature type="compositionally biased region" description="Pro residues" evidence="3">
    <location>
        <begin position="187"/>
        <end position="196"/>
    </location>
</feature>
<dbReference type="PANTHER" id="PTHR33392:SF6">
    <property type="entry name" value="POLYISOPRENYL-TEICHOIC ACID--PEPTIDOGLYCAN TEICHOIC ACID TRANSFERASE TAGU"/>
    <property type="match status" value="1"/>
</dbReference>
<reference evidence="6 7" key="1">
    <citation type="submission" date="2020-08" db="EMBL/GenBank/DDBJ databases">
        <title>Sequencing the genomes of 1000 actinobacteria strains.</title>
        <authorList>
            <person name="Klenk H.-P."/>
        </authorList>
    </citation>
    <scope>NUCLEOTIDE SEQUENCE [LARGE SCALE GENOMIC DNA]</scope>
    <source>
        <strain evidence="6 7">DSM 45272</strain>
    </source>
</reference>
<dbReference type="AlphaFoldDB" id="A0A841B4J1"/>
<evidence type="ECO:0000313" key="6">
    <source>
        <dbReference type="EMBL" id="MBB5853665.1"/>
    </source>
</evidence>
<feature type="coiled-coil region" evidence="2">
    <location>
        <begin position="227"/>
        <end position="254"/>
    </location>
</feature>
<keyword evidence="7" id="KW-1185">Reference proteome</keyword>
<feature type="region of interest" description="Disordered" evidence="3">
    <location>
        <begin position="634"/>
        <end position="667"/>
    </location>
</feature>
<comment type="caution">
    <text evidence="6">The sequence shown here is derived from an EMBL/GenBank/DDBJ whole genome shotgun (WGS) entry which is preliminary data.</text>
</comment>